<dbReference type="PANTHER" id="PTHR43969">
    <property type="entry name" value="GLUTATHIONE S TRANSFERASE D10, ISOFORM A-RELATED"/>
    <property type="match status" value="1"/>
</dbReference>
<dbReference type="GO" id="GO:0003824">
    <property type="term" value="F:catalytic activity"/>
    <property type="evidence" value="ECO:0007669"/>
    <property type="project" value="UniProtKB-ARBA"/>
</dbReference>
<dbReference type="SUPFAM" id="SSF47616">
    <property type="entry name" value="GST C-terminal domain-like"/>
    <property type="match status" value="1"/>
</dbReference>
<dbReference type="FunFam" id="3.40.30.10:FF:000034">
    <property type="entry name" value="glutathione S-transferase 1"/>
    <property type="match status" value="1"/>
</dbReference>
<dbReference type="Gene3D" id="1.20.1050.10">
    <property type="match status" value="1"/>
</dbReference>
<dbReference type="InterPro" id="IPR036249">
    <property type="entry name" value="Thioredoxin-like_sf"/>
</dbReference>
<dbReference type="SFLD" id="SFLDG01153">
    <property type="entry name" value="Main.4:_Theta-like"/>
    <property type="match status" value="1"/>
</dbReference>
<dbReference type="InterPro" id="IPR040079">
    <property type="entry name" value="Glutathione_S-Trfase"/>
</dbReference>
<comment type="similarity">
    <text evidence="2">Belongs to the GST superfamily.</text>
</comment>
<dbReference type="InterPro" id="IPR004045">
    <property type="entry name" value="Glutathione_S-Trfase_N"/>
</dbReference>
<dbReference type="InterPro" id="IPR010987">
    <property type="entry name" value="Glutathione-S-Trfase_C-like"/>
</dbReference>
<evidence type="ECO:0000313" key="5">
    <source>
        <dbReference type="EMBL" id="KAL3275752.1"/>
    </source>
</evidence>
<dbReference type="InterPro" id="IPR036282">
    <property type="entry name" value="Glutathione-S-Trfase_C_sf"/>
</dbReference>
<gene>
    <name evidence="5" type="ORF">HHI36_020498</name>
</gene>
<keyword evidence="6" id="KW-1185">Reference proteome</keyword>
<dbReference type="PROSITE" id="PS50404">
    <property type="entry name" value="GST_NTER"/>
    <property type="match status" value="1"/>
</dbReference>
<dbReference type="FunFam" id="1.20.1050.10:FF:000007">
    <property type="entry name" value="Glutathione S-transferase 1-1"/>
    <property type="match status" value="1"/>
</dbReference>
<dbReference type="SUPFAM" id="SSF52833">
    <property type="entry name" value="Thioredoxin-like"/>
    <property type="match status" value="1"/>
</dbReference>
<comment type="caution">
    <text evidence="5">The sequence shown here is derived from an EMBL/GenBank/DDBJ whole genome shotgun (WGS) entry which is preliminary data.</text>
</comment>
<dbReference type="Proteomes" id="UP001516400">
    <property type="component" value="Unassembled WGS sequence"/>
</dbReference>
<evidence type="ECO:0000259" key="3">
    <source>
        <dbReference type="PROSITE" id="PS50404"/>
    </source>
</evidence>
<comment type="subunit">
    <text evidence="1">Homodimer.</text>
</comment>
<evidence type="ECO:0000256" key="2">
    <source>
        <dbReference type="RuleBase" id="RU003494"/>
    </source>
</evidence>
<reference evidence="5 6" key="1">
    <citation type="journal article" date="2021" name="BMC Biol.">
        <title>Horizontally acquired antibacterial genes associated with adaptive radiation of ladybird beetles.</title>
        <authorList>
            <person name="Li H.S."/>
            <person name="Tang X.F."/>
            <person name="Huang Y.H."/>
            <person name="Xu Z.Y."/>
            <person name="Chen M.L."/>
            <person name="Du X.Y."/>
            <person name="Qiu B.Y."/>
            <person name="Chen P.T."/>
            <person name="Zhang W."/>
            <person name="Slipinski A."/>
            <person name="Escalona H.E."/>
            <person name="Waterhouse R.M."/>
            <person name="Zwick A."/>
            <person name="Pang H."/>
        </authorList>
    </citation>
    <scope>NUCLEOTIDE SEQUENCE [LARGE SCALE GENOMIC DNA]</scope>
    <source>
        <strain evidence="5">SYSU2018</strain>
    </source>
</reference>
<dbReference type="PANTHER" id="PTHR43969:SF9">
    <property type="entry name" value="GLUTATHIONE S TRANSFERASE D10, ISOFORM A-RELATED"/>
    <property type="match status" value="1"/>
</dbReference>
<dbReference type="SFLD" id="SFLDG00358">
    <property type="entry name" value="Main_(cytGST)"/>
    <property type="match status" value="1"/>
</dbReference>
<evidence type="ECO:0000259" key="4">
    <source>
        <dbReference type="PROSITE" id="PS50405"/>
    </source>
</evidence>
<feature type="domain" description="GST C-terminal" evidence="4">
    <location>
        <begin position="90"/>
        <end position="212"/>
    </location>
</feature>
<sequence>MAPKPILYQIDESPPVKTVKMLAKALDLELELKTVDLMNKEQYTSEYLKINPVHTVPTLDDNGVIIWDSHAILIYLVDKYAKNDSLYPKDFVKRTIVNQLLFLETSIFNKLIGVLKQIFFGKENEITDSQKESIVDSFESIERILEGKKFLGGQEVTIADISLLTTLTAGDVVDLKKFTKIAYWLKNMEALPFFESNASAIKIDAKVIKTYTSL</sequence>
<dbReference type="InterPro" id="IPR004046">
    <property type="entry name" value="GST_C"/>
</dbReference>
<evidence type="ECO:0000256" key="1">
    <source>
        <dbReference type="ARBA" id="ARBA00011738"/>
    </source>
</evidence>
<evidence type="ECO:0000313" key="6">
    <source>
        <dbReference type="Proteomes" id="UP001516400"/>
    </source>
</evidence>
<dbReference type="AlphaFoldDB" id="A0ABD2NAU1"/>
<dbReference type="Gene3D" id="3.40.30.10">
    <property type="entry name" value="Glutaredoxin"/>
    <property type="match status" value="1"/>
</dbReference>
<organism evidence="5 6">
    <name type="scientific">Cryptolaemus montrouzieri</name>
    <dbReference type="NCBI Taxonomy" id="559131"/>
    <lineage>
        <taxon>Eukaryota</taxon>
        <taxon>Metazoa</taxon>
        <taxon>Ecdysozoa</taxon>
        <taxon>Arthropoda</taxon>
        <taxon>Hexapoda</taxon>
        <taxon>Insecta</taxon>
        <taxon>Pterygota</taxon>
        <taxon>Neoptera</taxon>
        <taxon>Endopterygota</taxon>
        <taxon>Coleoptera</taxon>
        <taxon>Polyphaga</taxon>
        <taxon>Cucujiformia</taxon>
        <taxon>Coccinelloidea</taxon>
        <taxon>Coccinellidae</taxon>
        <taxon>Scymninae</taxon>
        <taxon>Scymnini</taxon>
        <taxon>Cryptolaemus</taxon>
    </lineage>
</organism>
<protein>
    <submittedName>
        <fullName evidence="5">Uncharacterized protein</fullName>
    </submittedName>
</protein>
<dbReference type="SFLD" id="SFLDS00019">
    <property type="entry name" value="Glutathione_Transferase_(cytos"/>
    <property type="match status" value="1"/>
</dbReference>
<accession>A0ABD2NAU1</accession>
<dbReference type="Pfam" id="PF00043">
    <property type="entry name" value="GST_C"/>
    <property type="match status" value="1"/>
</dbReference>
<dbReference type="CDD" id="cd03045">
    <property type="entry name" value="GST_N_Delta_Epsilon"/>
    <property type="match status" value="1"/>
</dbReference>
<dbReference type="PROSITE" id="PS50405">
    <property type="entry name" value="GST_CTER"/>
    <property type="match status" value="1"/>
</dbReference>
<proteinExistence type="inferred from homology"/>
<dbReference type="EMBL" id="JABFTP020000083">
    <property type="protein sequence ID" value="KAL3275752.1"/>
    <property type="molecule type" value="Genomic_DNA"/>
</dbReference>
<name>A0ABD2NAU1_9CUCU</name>
<feature type="domain" description="GST N-terminal" evidence="3">
    <location>
        <begin position="3"/>
        <end position="84"/>
    </location>
</feature>
<dbReference type="Pfam" id="PF02798">
    <property type="entry name" value="GST_N"/>
    <property type="match status" value="1"/>
</dbReference>